<dbReference type="InterPro" id="IPR011006">
    <property type="entry name" value="CheY-like_superfamily"/>
</dbReference>
<evidence type="ECO:0000256" key="2">
    <source>
        <dbReference type="ARBA" id="ARBA00023125"/>
    </source>
</evidence>
<dbReference type="Gene3D" id="1.10.10.10">
    <property type="entry name" value="Winged helix-like DNA-binding domain superfamily/Winged helix DNA-binding domain"/>
    <property type="match status" value="1"/>
</dbReference>
<evidence type="ECO:0000313" key="6">
    <source>
        <dbReference type="EMBL" id="CAB3708987.1"/>
    </source>
</evidence>
<dbReference type="InterPro" id="IPR000792">
    <property type="entry name" value="Tscrpt_reg_LuxR_C"/>
</dbReference>
<evidence type="ECO:0000313" key="7">
    <source>
        <dbReference type="Proteomes" id="UP000494255"/>
    </source>
</evidence>
<feature type="modified residue" description="4-aspartylphosphate" evidence="3">
    <location>
        <position position="56"/>
    </location>
</feature>
<dbReference type="InterPro" id="IPR001789">
    <property type="entry name" value="Sig_transdc_resp-reg_receiver"/>
</dbReference>
<sequence>MTNIRVILADDHPFVLLGVRAALEMHAGVDVVGEATTPTSLIILLESTPCDVLVTDLTMPEASGMVEEGLDLVRRIRSTWPLLRIVVMTALTNTAILRAIVSDGVVSVLSKMEALDELWQAIEVSRKGEVYVGRSVSEALALPRDDTSEMSPAPRLSSRQVEVLKMLIRGQSISEIAAALGCHRRTISRQKREAMAKLGVTNYPGLFAYIRAHGICEI</sequence>
<dbReference type="SMART" id="SM00448">
    <property type="entry name" value="REC"/>
    <property type="match status" value="1"/>
</dbReference>
<keyword evidence="7" id="KW-1185">Reference proteome</keyword>
<feature type="domain" description="Response regulatory" evidence="5">
    <location>
        <begin position="5"/>
        <end position="126"/>
    </location>
</feature>
<dbReference type="PANTHER" id="PTHR43214:SF17">
    <property type="entry name" value="TRANSCRIPTIONAL REGULATORY PROTEIN RCSB"/>
    <property type="match status" value="1"/>
</dbReference>
<dbReference type="PROSITE" id="PS50110">
    <property type="entry name" value="RESPONSE_REGULATORY"/>
    <property type="match status" value="1"/>
</dbReference>
<dbReference type="GO" id="GO:0003677">
    <property type="term" value="F:DNA binding"/>
    <property type="evidence" value="ECO:0007669"/>
    <property type="project" value="UniProtKB-KW"/>
</dbReference>
<dbReference type="Pfam" id="PF00196">
    <property type="entry name" value="GerE"/>
    <property type="match status" value="1"/>
</dbReference>
<keyword evidence="1 3" id="KW-0597">Phosphoprotein</keyword>
<name>A0A6J5BME1_9BURK</name>
<dbReference type="CDD" id="cd17535">
    <property type="entry name" value="REC_NarL-like"/>
    <property type="match status" value="1"/>
</dbReference>
<dbReference type="Gene3D" id="3.40.50.2300">
    <property type="match status" value="1"/>
</dbReference>
<keyword evidence="2" id="KW-0238">DNA-binding</keyword>
<dbReference type="SUPFAM" id="SSF46894">
    <property type="entry name" value="C-terminal effector domain of the bipartite response regulators"/>
    <property type="match status" value="1"/>
</dbReference>
<dbReference type="PANTHER" id="PTHR43214">
    <property type="entry name" value="TWO-COMPONENT RESPONSE REGULATOR"/>
    <property type="match status" value="1"/>
</dbReference>
<dbReference type="InterPro" id="IPR058245">
    <property type="entry name" value="NreC/VraR/RcsB-like_REC"/>
</dbReference>
<dbReference type="AlphaFoldDB" id="A0A6J5BME1"/>
<dbReference type="EMBL" id="CADIKC010000005">
    <property type="protein sequence ID" value="CAB3708987.1"/>
    <property type="molecule type" value="Genomic_DNA"/>
</dbReference>
<dbReference type="GeneID" id="97042679"/>
<dbReference type="InterPro" id="IPR039420">
    <property type="entry name" value="WalR-like"/>
</dbReference>
<dbReference type="InterPro" id="IPR036388">
    <property type="entry name" value="WH-like_DNA-bd_sf"/>
</dbReference>
<dbReference type="PROSITE" id="PS50043">
    <property type="entry name" value="HTH_LUXR_2"/>
    <property type="match status" value="1"/>
</dbReference>
<dbReference type="RefSeq" id="WP_175052047.1">
    <property type="nucleotide sequence ID" value="NZ_CADIKC010000005.1"/>
</dbReference>
<dbReference type="Proteomes" id="UP000494255">
    <property type="component" value="Unassembled WGS sequence"/>
</dbReference>
<dbReference type="GO" id="GO:0000160">
    <property type="term" value="P:phosphorelay signal transduction system"/>
    <property type="evidence" value="ECO:0007669"/>
    <property type="project" value="InterPro"/>
</dbReference>
<proteinExistence type="predicted"/>
<accession>A0A6J5BME1</accession>
<gene>
    <name evidence="6" type="primary">rcsB_1</name>
    <name evidence="6" type="ORF">LMG24238_04071</name>
</gene>
<evidence type="ECO:0000256" key="1">
    <source>
        <dbReference type="ARBA" id="ARBA00022553"/>
    </source>
</evidence>
<dbReference type="SMART" id="SM00421">
    <property type="entry name" value="HTH_LUXR"/>
    <property type="match status" value="1"/>
</dbReference>
<dbReference type="GO" id="GO:0006355">
    <property type="term" value="P:regulation of DNA-templated transcription"/>
    <property type="evidence" value="ECO:0007669"/>
    <property type="project" value="InterPro"/>
</dbReference>
<organism evidence="6 7">
    <name type="scientific">Paraburkholderia sediminicola</name>
    <dbReference type="NCBI Taxonomy" id="458836"/>
    <lineage>
        <taxon>Bacteria</taxon>
        <taxon>Pseudomonadati</taxon>
        <taxon>Pseudomonadota</taxon>
        <taxon>Betaproteobacteria</taxon>
        <taxon>Burkholderiales</taxon>
        <taxon>Burkholderiaceae</taxon>
        <taxon>Paraburkholderia</taxon>
    </lineage>
</organism>
<dbReference type="InterPro" id="IPR016032">
    <property type="entry name" value="Sig_transdc_resp-reg_C-effctor"/>
</dbReference>
<evidence type="ECO:0000256" key="3">
    <source>
        <dbReference type="PROSITE-ProRule" id="PRU00169"/>
    </source>
</evidence>
<evidence type="ECO:0000259" key="4">
    <source>
        <dbReference type="PROSITE" id="PS50043"/>
    </source>
</evidence>
<reference evidence="6 7" key="1">
    <citation type="submission" date="2020-04" db="EMBL/GenBank/DDBJ databases">
        <authorList>
            <person name="De Canck E."/>
        </authorList>
    </citation>
    <scope>NUCLEOTIDE SEQUENCE [LARGE SCALE GENOMIC DNA]</scope>
    <source>
        <strain evidence="6 7">LMG 24238</strain>
    </source>
</reference>
<dbReference type="CDD" id="cd06170">
    <property type="entry name" value="LuxR_C_like"/>
    <property type="match status" value="1"/>
</dbReference>
<dbReference type="PRINTS" id="PR00038">
    <property type="entry name" value="HTHLUXR"/>
</dbReference>
<evidence type="ECO:0000259" key="5">
    <source>
        <dbReference type="PROSITE" id="PS50110"/>
    </source>
</evidence>
<dbReference type="SUPFAM" id="SSF52172">
    <property type="entry name" value="CheY-like"/>
    <property type="match status" value="1"/>
</dbReference>
<dbReference type="Pfam" id="PF00072">
    <property type="entry name" value="Response_reg"/>
    <property type="match status" value="1"/>
</dbReference>
<protein>
    <submittedName>
        <fullName evidence="6">Transcriptional regulatory protein RcsB</fullName>
    </submittedName>
</protein>
<feature type="domain" description="HTH luxR-type" evidence="4">
    <location>
        <begin position="149"/>
        <end position="214"/>
    </location>
</feature>